<comment type="similarity">
    <text evidence="7 8">Belongs to the glutamine synthetase family.</text>
</comment>
<dbReference type="PROSITE" id="PS51986">
    <property type="entry name" value="GS_BETA_GRASP"/>
    <property type="match status" value="1"/>
</dbReference>
<protein>
    <submittedName>
        <fullName evidence="11">Type III glutamate--ammonia ligase</fullName>
        <ecNumber evidence="11">6.3.1.2</ecNumber>
    </submittedName>
</protein>
<comment type="function">
    <text evidence="2">Catalyzes the ATP-dependent biosynthesis of glutamine from glutamate and ammonia.</text>
</comment>
<dbReference type="Gene3D" id="3.10.20.70">
    <property type="entry name" value="Glutamine synthetase, N-terminal domain"/>
    <property type="match status" value="1"/>
</dbReference>
<evidence type="ECO:0000259" key="9">
    <source>
        <dbReference type="PROSITE" id="PS51986"/>
    </source>
</evidence>
<dbReference type="RefSeq" id="WP_354465065.1">
    <property type="nucleotide sequence ID" value="NZ_JBEWSZ010000014.1"/>
</dbReference>
<comment type="caution">
    <text evidence="11">The sequence shown here is derived from an EMBL/GenBank/DDBJ whole genome shotgun (WGS) entry which is preliminary data.</text>
</comment>
<dbReference type="Pfam" id="PF00120">
    <property type="entry name" value="Gln-synt_C"/>
    <property type="match status" value="1"/>
</dbReference>
<evidence type="ECO:0000259" key="10">
    <source>
        <dbReference type="PROSITE" id="PS51987"/>
    </source>
</evidence>
<dbReference type="EC" id="6.3.1.2" evidence="11"/>
<organism evidence="11 12">
    <name type="scientific">Mesorhizobium shangrilense</name>
    <dbReference type="NCBI Taxonomy" id="460060"/>
    <lineage>
        <taxon>Bacteria</taxon>
        <taxon>Pseudomonadati</taxon>
        <taxon>Pseudomonadota</taxon>
        <taxon>Alphaproteobacteria</taxon>
        <taxon>Hyphomicrobiales</taxon>
        <taxon>Phyllobacteriaceae</taxon>
        <taxon>Mesorhizobium</taxon>
    </lineage>
</organism>
<dbReference type="InterPro" id="IPR008146">
    <property type="entry name" value="Gln_synth_cat_dom"/>
</dbReference>
<evidence type="ECO:0000313" key="12">
    <source>
        <dbReference type="Proteomes" id="UP001548832"/>
    </source>
</evidence>
<evidence type="ECO:0000256" key="4">
    <source>
        <dbReference type="ARBA" id="ARBA00022741"/>
    </source>
</evidence>
<accession>A0ABV2DS71</accession>
<dbReference type="InterPro" id="IPR008147">
    <property type="entry name" value="Gln_synt_N"/>
</dbReference>
<dbReference type="SUPFAM" id="SSF54368">
    <property type="entry name" value="Glutamine synthetase, N-terminal domain"/>
    <property type="match status" value="1"/>
</dbReference>
<keyword evidence="4" id="KW-0547">Nucleotide-binding</keyword>
<dbReference type="GO" id="GO:0004356">
    <property type="term" value="F:glutamine synthetase activity"/>
    <property type="evidence" value="ECO:0007669"/>
    <property type="project" value="UniProtKB-EC"/>
</dbReference>
<sequence length="465" mass="50981">MQLPNAWTGALSPRCLATPKELDVAGAQAFLEQAGVRYVLAQFVDLYGVVKSKAVPVQHLDCILTEGAGFAGSGTCGLGLLPHEPEYMVVCELDTLTVTPWAPGYARMMGVGTVKGVPHPVDTRNVLKKQVASLAKRDWTLNTGLEPEFLLLRREPDGKLSPFDRTDTLTKPAYDYRGLMRGRNFLERVTECLQAVGIDVYQIDHEDANGQYEINFRYADALKTADQIVFFKMAVSEIAHDLGAICSFMPKPRSNSTGNGMHIHCSIADADGRNLFHDDADPNGMGLSKLAYHFLGGVLAHAKGLTALLAPTVNSYKRLVVGGTVSGATWAPACIAYGYNNRTAMVRIPYGRLEIRTGDSSMNPYLATAALIAAGLDGIEQKIEPGAPRNVNFYGLTLEAIKEMGIDLLPQTLTEALDALEADQLFAGTLGKPVIEQFLSLKRLEWLEYHRHVSDWEVERYLNFF</sequence>
<evidence type="ECO:0000256" key="3">
    <source>
        <dbReference type="ARBA" id="ARBA00022598"/>
    </source>
</evidence>
<evidence type="ECO:0000256" key="5">
    <source>
        <dbReference type="ARBA" id="ARBA00022840"/>
    </source>
</evidence>
<keyword evidence="5" id="KW-0067">ATP-binding</keyword>
<feature type="domain" description="GS catalytic" evidence="10">
    <location>
        <begin position="123"/>
        <end position="465"/>
    </location>
</feature>
<keyword evidence="6" id="KW-0535">Nitrogen fixation</keyword>
<proteinExistence type="inferred from homology"/>
<dbReference type="Gene3D" id="3.30.590.10">
    <property type="entry name" value="Glutamine synthetase/guanido kinase, catalytic domain"/>
    <property type="match status" value="1"/>
</dbReference>
<reference evidence="11 12" key="1">
    <citation type="submission" date="2024-06" db="EMBL/GenBank/DDBJ databases">
        <authorList>
            <person name="Kim D.-U."/>
        </authorList>
    </citation>
    <scope>NUCLEOTIDE SEQUENCE [LARGE SCALE GENOMIC DNA]</scope>
    <source>
        <strain evidence="11 12">KACC15460</strain>
    </source>
</reference>
<evidence type="ECO:0000256" key="2">
    <source>
        <dbReference type="ARBA" id="ARBA00003117"/>
    </source>
</evidence>
<keyword evidence="3 11" id="KW-0436">Ligase</keyword>
<dbReference type="PANTHER" id="PTHR43785:SF14">
    <property type="entry name" value="GLUTAMINE SYNTHETASE"/>
    <property type="match status" value="1"/>
</dbReference>
<dbReference type="InterPro" id="IPR036651">
    <property type="entry name" value="Gln_synt_N_sf"/>
</dbReference>
<evidence type="ECO:0000256" key="6">
    <source>
        <dbReference type="ARBA" id="ARBA00023231"/>
    </source>
</evidence>
<evidence type="ECO:0000256" key="8">
    <source>
        <dbReference type="RuleBase" id="RU000384"/>
    </source>
</evidence>
<feature type="domain" description="GS beta-grasp" evidence="9">
    <location>
        <begin position="34"/>
        <end position="123"/>
    </location>
</feature>
<dbReference type="PROSITE" id="PS51987">
    <property type="entry name" value="GS_CATALYTIC"/>
    <property type="match status" value="1"/>
</dbReference>
<evidence type="ECO:0000256" key="1">
    <source>
        <dbReference type="ARBA" id="ARBA00001946"/>
    </source>
</evidence>
<dbReference type="SMART" id="SM01230">
    <property type="entry name" value="Gln-synt_C"/>
    <property type="match status" value="1"/>
</dbReference>
<dbReference type="SUPFAM" id="SSF55931">
    <property type="entry name" value="Glutamine synthetase/guanido kinase"/>
    <property type="match status" value="1"/>
</dbReference>
<keyword evidence="12" id="KW-1185">Reference proteome</keyword>
<name>A0ABV2DS71_9HYPH</name>
<dbReference type="InterPro" id="IPR014746">
    <property type="entry name" value="Gln_synth/guanido_kin_cat_dom"/>
</dbReference>
<comment type="cofactor">
    <cofactor evidence="1">
        <name>Mg(2+)</name>
        <dbReference type="ChEBI" id="CHEBI:18420"/>
    </cofactor>
</comment>
<dbReference type="InterPro" id="IPR017536">
    <property type="entry name" value="Glutamine_synthetase_typeIII"/>
</dbReference>
<dbReference type="PANTHER" id="PTHR43785">
    <property type="entry name" value="GAMMA-GLUTAMYLPUTRESCINE SYNTHETASE"/>
    <property type="match status" value="1"/>
</dbReference>
<evidence type="ECO:0000313" key="11">
    <source>
        <dbReference type="EMBL" id="MET2832860.1"/>
    </source>
</evidence>
<dbReference type="Proteomes" id="UP001548832">
    <property type="component" value="Unassembled WGS sequence"/>
</dbReference>
<evidence type="ECO:0000256" key="7">
    <source>
        <dbReference type="PROSITE-ProRule" id="PRU01330"/>
    </source>
</evidence>
<dbReference type="EMBL" id="JBEWSZ010000014">
    <property type="protein sequence ID" value="MET2832860.1"/>
    <property type="molecule type" value="Genomic_DNA"/>
</dbReference>
<gene>
    <name evidence="11" type="primary">glnT</name>
    <name evidence="11" type="ORF">ABVQ20_38730</name>
</gene>
<dbReference type="NCBIfam" id="TIGR03105">
    <property type="entry name" value="gln_synth_III"/>
    <property type="match status" value="1"/>
</dbReference>